<keyword evidence="7" id="KW-1185">Reference proteome</keyword>
<keyword evidence="2" id="KW-0645">Protease</keyword>
<keyword evidence="2" id="KW-0482">Metalloprotease</keyword>
<dbReference type="RefSeq" id="WP_315571528.1">
    <property type="nucleotide sequence ID" value="NZ_CP118868.1"/>
</dbReference>
<dbReference type="PROSITE" id="PS01302">
    <property type="entry name" value="UPF0758"/>
    <property type="match status" value="1"/>
</dbReference>
<evidence type="ECO:0000256" key="2">
    <source>
        <dbReference type="ARBA" id="ARBA00023049"/>
    </source>
</evidence>
<accession>A0ABY8C7L4</accession>
<organism evidence="6 7">
    <name type="scientific">Amygdalobacter indicium</name>
    <dbReference type="NCBI Taxonomy" id="3029272"/>
    <lineage>
        <taxon>Bacteria</taxon>
        <taxon>Bacillati</taxon>
        <taxon>Bacillota</taxon>
        <taxon>Clostridia</taxon>
        <taxon>Eubacteriales</taxon>
        <taxon>Oscillospiraceae</taxon>
        <taxon>Amygdalobacter</taxon>
    </lineage>
</organism>
<dbReference type="Proteomes" id="UP001220478">
    <property type="component" value="Chromosome"/>
</dbReference>
<protein>
    <submittedName>
        <fullName evidence="6">DNA repair protein RadC</fullName>
    </submittedName>
</protein>
<sequence length="233" mass="26100">MFSESAMLECERPYEKLMINGASKLTTEELLAIILQNGHKGKSSLDLAEDLLRHEMIGRNLRQLATLESQDFREIKGIGTAKAARLCACIELAKRINSADTQPSIRNLSSPEAVYKYVWHITSLTTERLLLLLLDCHNSLLRECVIKDGSLYSVKFENHDILRQALRYNCHSAIIVHNHPSGDAAPSEADKCATRRLVLSLAQIDVILHDHLVVTSKGYTSMRSDFGELFALP</sequence>
<evidence type="ECO:0000259" key="5">
    <source>
        <dbReference type="Pfam" id="PF20582"/>
    </source>
</evidence>
<evidence type="ECO:0000313" key="7">
    <source>
        <dbReference type="Proteomes" id="UP001220478"/>
    </source>
</evidence>
<dbReference type="NCBIfam" id="TIGR00608">
    <property type="entry name" value="radc"/>
    <property type="match status" value="1"/>
</dbReference>
<keyword evidence="2" id="KW-0378">Hydrolase</keyword>
<evidence type="ECO:0000256" key="1">
    <source>
        <dbReference type="ARBA" id="ARBA00010243"/>
    </source>
</evidence>
<dbReference type="NCBIfam" id="NF000642">
    <property type="entry name" value="PRK00024.1"/>
    <property type="match status" value="1"/>
</dbReference>
<feature type="domain" description="UPF0758" evidence="5">
    <location>
        <begin position="7"/>
        <end position="84"/>
    </location>
</feature>
<feature type="domain" description="RadC-like JAB" evidence="4">
    <location>
        <begin position="109"/>
        <end position="224"/>
    </location>
</feature>
<evidence type="ECO:0000259" key="4">
    <source>
        <dbReference type="Pfam" id="PF04002"/>
    </source>
</evidence>
<dbReference type="EMBL" id="CP118868">
    <property type="protein sequence ID" value="WEG35432.1"/>
    <property type="molecule type" value="Genomic_DNA"/>
</dbReference>
<name>A0ABY8C7L4_9FIRM</name>
<evidence type="ECO:0000313" key="6">
    <source>
        <dbReference type="EMBL" id="WEG35432.1"/>
    </source>
</evidence>
<dbReference type="PANTHER" id="PTHR30471:SF3">
    <property type="entry name" value="UPF0758 PROTEIN YEES-RELATED"/>
    <property type="match status" value="1"/>
</dbReference>
<dbReference type="Gene3D" id="3.40.140.10">
    <property type="entry name" value="Cytidine Deaminase, domain 2"/>
    <property type="match status" value="1"/>
</dbReference>
<gene>
    <name evidence="6" type="primary">radC</name>
    <name evidence="6" type="ORF">PYS61_05750</name>
</gene>
<proteinExistence type="inferred from homology"/>
<evidence type="ECO:0000256" key="3">
    <source>
        <dbReference type="RuleBase" id="RU003797"/>
    </source>
</evidence>
<reference evidence="6 7" key="1">
    <citation type="submission" date="2023-02" db="EMBL/GenBank/DDBJ databases">
        <title>Novel Oscillospiraceae bacterial genomes.</title>
        <authorList>
            <person name="Srinivasan S."/>
            <person name="Austin M.N."/>
            <person name="Fiedler T.L."/>
            <person name="Strenk S.M."/>
            <person name="Agnew K.J."/>
            <person name="Nagana Gowda G.A."/>
            <person name="Raftery D."/>
            <person name="Beamer M.A."/>
            <person name="Achilles S.L."/>
            <person name="Wiesenfeld H.C."/>
            <person name="Fredricks D.N."/>
            <person name="Hillier S.L."/>
        </authorList>
    </citation>
    <scope>NUCLEOTIDE SEQUENCE [LARGE SCALE GENOMIC DNA]</scope>
    <source>
        <strain evidence="6 7">CHIC02 1186E3-8</strain>
    </source>
</reference>
<comment type="similarity">
    <text evidence="1 3">Belongs to the UPF0758 family.</text>
</comment>
<dbReference type="InterPro" id="IPR020891">
    <property type="entry name" value="UPF0758_CS"/>
</dbReference>
<dbReference type="InterPro" id="IPR001405">
    <property type="entry name" value="UPF0758"/>
</dbReference>
<dbReference type="SUPFAM" id="SSF102712">
    <property type="entry name" value="JAB1/MPN domain"/>
    <property type="match status" value="1"/>
</dbReference>
<dbReference type="PANTHER" id="PTHR30471">
    <property type="entry name" value="DNA REPAIR PROTEIN RADC"/>
    <property type="match status" value="1"/>
</dbReference>
<dbReference type="Pfam" id="PF20582">
    <property type="entry name" value="UPF0758_N"/>
    <property type="match status" value="1"/>
</dbReference>
<dbReference type="InterPro" id="IPR046778">
    <property type="entry name" value="UPF0758_N"/>
</dbReference>
<dbReference type="InterPro" id="IPR025657">
    <property type="entry name" value="RadC_JAB"/>
</dbReference>
<dbReference type="Pfam" id="PF04002">
    <property type="entry name" value="RadC"/>
    <property type="match status" value="1"/>
</dbReference>